<reference evidence="2" key="2">
    <citation type="submission" date="2025-05" db="UniProtKB">
        <authorList>
            <consortium name="EnsemblMetazoa"/>
        </authorList>
    </citation>
    <scope>IDENTIFICATION</scope>
    <source>
        <strain evidence="2">Foshan</strain>
    </source>
</reference>
<dbReference type="Proteomes" id="UP000069940">
    <property type="component" value="Unassembled WGS sequence"/>
</dbReference>
<reference evidence="3" key="1">
    <citation type="journal article" date="2015" name="Proc. Natl. Acad. Sci. U.S.A.">
        <title>Genome sequence of the Asian Tiger mosquito, Aedes albopictus, reveals insights into its biology, genetics, and evolution.</title>
        <authorList>
            <person name="Chen X.G."/>
            <person name="Jiang X."/>
            <person name="Gu J."/>
            <person name="Xu M."/>
            <person name="Wu Y."/>
            <person name="Deng Y."/>
            <person name="Zhang C."/>
            <person name="Bonizzoni M."/>
            <person name="Dermauw W."/>
            <person name="Vontas J."/>
            <person name="Armbruster P."/>
            <person name="Huang X."/>
            <person name="Yang Y."/>
            <person name="Zhang H."/>
            <person name="He W."/>
            <person name="Peng H."/>
            <person name="Liu Y."/>
            <person name="Wu K."/>
            <person name="Chen J."/>
            <person name="Lirakis M."/>
            <person name="Topalis P."/>
            <person name="Van Leeuwen T."/>
            <person name="Hall A.B."/>
            <person name="Jiang X."/>
            <person name="Thorpe C."/>
            <person name="Mueller R.L."/>
            <person name="Sun C."/>
            <person name="Waterhouse R.M."/>
            <person name="Yan G."/>
            <person name="Tu Z.J."/>
            <person name="Fang X."/>
            <person name="James A.A."/>
        </authorList>
    </citation>
    <scope>NUCLEOTIDE SEQUENCE [LARGE SCALE GENOMIC DNA]</scope>
    <source>
        <strain evidence="3">Foshan</strain>
    </source>
</reference>
<evidence type="ECO:0008006" key="4">
    <source>
        <dbReference type="Google" id="ProtNLM"/>
    </source>
</evidence>
<feature type="compositionally biased region" description="Polar residues" evidence="1">
    <location>
        <begin position="854"/>
        <end position="865"/>
    </location>
</feature>
<dbReference type="InterPro" id="IPR005312">
    <property type="entry name" value="DUF1759"/>
</dbReference>
<accession>A0ABM1Y2Z9</accession>
<dbReference type="Pfam" id="PF03564">
    <property type="entry name" value="DUF1759"/>
    <property type="match status" value="1"/>
</dbReference>
<dbReference type="RefSeq" id="XP_062713982.1">
    <property type="nucleotide sequence ID" value="XM_062857998.1"/>
</dbReference>
<dbReference type="GeneID" id="115267433"/>
<keyword evidence="3" id="KW-1185">Reference proteome</keyword>
<protein>
    <recommendedName>
        <fullName evidence="4">Peptidase A2 domain-containing protein</fullName>
    </recommendedName>
</protein>
<dbReference type="PANTHER" id="PTHR47331">
    <property type="entry name" value="PHD-TYPE DOMAIN-CONTAINING PROTEIN"/>
    <property type="match status" value="1"/>
</dbReference>
<feature type="region of interest" description="Disordered" evidence="1">
    <location>
        <begin position="830"/>
        <end position="865"/>
    </location>
</feature>
<evidence type="ECO:0000313" key="2">
    <source>
        <dbReference type="EnsemblMetazoa" id="AALFPA23_005197.P6571"/>
    </source>
</evidence>
<organism evidence="2 3">
    <name type="scientific">Aedes albopictus</name>
    <name type="common">Asian tiger mosquito</name>
    <name type="synonym">Stegomyia albopicta</name>
    <dbReference type="NCBI Taxonomy" id="7160"/>
    <lineage>
        <taxon>Eukaryota</taxon>
        <taxon>Metazoa</taxon>
        <taxon>Ecdysozoa</taxon>
        <taxon>Arthropoda</taxon>
        <taxon>Hexapoda</taxon>
        <taxon>Insecta</taxon>
        <taxon>Pterygota</taxon>
        <taxon>Neoptera</taxon>
        <taxon>Endopterygota</taxon>
        <taxon>Diptera</taxon>
        <taxon>Nematocera</taxon>
        <taxon>Culicoidea</taxon>
        <taxon>Culicidae</taxon>
        <taxon>Culicinae</taxon>
        <taxon>Aedini</taxon>
        <taxon>Aedes</taxon>
        <taxon>Stegomyia</taxon>
    </lineage>
</organism>
<name>A0ABM1Y2Z9_AEDAL</name>
<feature type="region of interest" description="Disordered" evidence="1">
    <location>
        <begin position="784"/>
        <end position="812"/>
    </location>
</feature>
<dbReference type="PANTHER" id="PTHR47331:SF5">
    <property type="entry name" value="RIBONUCLEASE H"/>
    <property type="match status" value="1"/>
</dbReference>
<sequence length="865" mass="97615">MASRKTKKLAEDKLILKRVLATRDVVEGFVEQYDHERDVGEVAVRLETLNRTNREFLHIQSEIEKLDSEENFDQHMTVRNDFENRFCRLKAFLLAKKSTERSQPLLNSTMASSTFGSLHNASSFHHRLPKIDLPKFSGDESRWISFRDNFLSMIHGNVDIPAVNKLQYLLQSLEGDAKKPFESVDIQADNYASTWDALMKRYDNKRFLRKELFRRLFELSSMKRESAQELNTLVDDFQRHVKALGKLGEPIQHWNTPLSFILCNKLDPYTLRAWEQETRQKDDVKYDELIEFLTQQVRMLKSVASDLQYRSQGPSIKVAGPTPKITTTVKSIVNSATNEPMSDAPPCYACSQKHQLFQCPTFANLSVVQRRELISQRSLCWNCFRPNHQAKVCKSKFSCRTCHAKHHTLLHDQAALQEPTLNPVGLSNNSTLHPIPTTSANVGTDGLSNPPQVNLSVQSSRSTVLLETVVLSIVDKHGKEITARALLDSAAMSNFITKKLANALATRQAVVDVAVAGIGETTKQIKRQISATIKSRITPFSTTLEFLVMKKPTANIPTTAINSASWNLPKVPLADPNFNVPGMIDIVIGGECYQEIHTGNRLSIGNGLPFLVDTRFGWTVSGKTVINSSVAPPVCYLSTVDRSLETALQKFEAVDHGPMNSTEEKRCEEINANTTTRTHSGRYVVRLPRSEDPQVTLGNSRTITTQRSNSLERRLEKDSALKQTCHEFIDEYLHFDHNVVDNHTQVRDRPLPPKLQDEWKRTELHMSPDAVVAANSVSTIQSNTEGYSRNHVPGTNNPADELSHGLKPTKLPNQFRRRNGPAWLSELPSQWHHASVPNEESPSTAEEARKIPNRNFNVENISTHL</sequence>
<dbReference type="EnsemblMetazoa" id="AALFPA23_005197.R6571">
    <property type="protein sequence ID" value="AALFPA23_005197.P6571"/>
    <property type="gene ID" value="AALFPA23_005197"/>
</dbReference>
<evidence type="ECO:0000256" key="1">
    <source>
        <dbReference type="SAM" id="MobiDB-lite"/>
    </source>
</evidence>
<proteinExistence type="predicted"/>
<evidence type="ECO:0000313" key="3">
    <source>
        <dbReference type="Proteomes" id="UP000069940"/>
    </source>
</evidence>
<feature type="compositionally biased region" description="Polar residues" evidence="1">
    <location>
        <begin position="784"/>
        <end position="798"/>
    </location>
</feature>